<protein>
    <submittedName>
        <fullName evidence="2">Uncharacterized protein</fullName>
    </submittedName>
</protein>
<feature type="non-terminal residue" evidence="2">
    <location>
        <position position="1"/>
    </location>
</feature>
<sequence>MEIEKKFGPLPGTTKSVITTDKNGTDSGHQSEA</sequence>
<feature type="non-terminal residue" evidence="2">
    <location>
        <position position="33"/>
    </location>
</feature>
<feature type="compositionally biased region" description="Polar residues" evidence="1">
    <location>
        <begin position="13"/>
        <end position="33"/>
    </location>
</feature>
<gene>
    <name evidence="2" type="ORF">SMN809_LOCUS44433</name>
</gene>
<feature type="region of interest" description="Disordered" evidence="1">
    <location>
        <begin position="1"/>
        <end position="33"/>
    </location>
</feature>
<evidence type="ECO:0000256" key="1">
    <source>
        <dbReference type="SAM" id="MobiDB-lite"/>
    </source>
</evidence>
<evidence type="ECO:0000313" key="3">
    <source>
        <dbReference type="Proteomes" id="UP000676336"/>
    </source>
</evidence>
<dbReference type="Proteomes" id="UP000676336">
    <property type="component" value="Unassembled WGS sequence"/>
</dbReference>
<proteinExistence type="predicted"/>
<dbReference type="EMBL" id="CAJOBI010133264">
    <property type="protein sequence ID" value="CAF4734667.1"/>
    <property type="molecule type" value="Genomic_DNA"/>
</dbReference>
<evidence type="ECO:0000313" key="2">
    <source>
        <dbReference type="EMBL" id="CAF4734667.1"/>
    </source>
</evidence>
<accession>A0A8S3AMQ5</accession>
<dbReference type="AlphaFoldDB" id="A0A8S3AMQ5"/>
<organism evidence="2 3">
    <name type="scientific">Rotaria magnacalcarata</name>
    <dbReference type="NCBI Taxonomy" id="392030"/>
    <lineage>
        <taxon>Eukaryota</taxon>
        <taxon>Metazoa</taxon>
        <taxon>Spiralia</taxon>
        <taxon>Gnathifera</taxon>
        <taxon>Rotifera</taxon>
        <taxon>Eurotatoria</taxon>
        <taxon>Bdelloidea</taxon>
        <taxon>Philodinida</taxon>
        <taxon>Philodinidae</taxon>
        <taxon>Rotaria</taxon>
    </lineage>
</organism>
<reference evidence="2" key="1">
    <citation type="submission" date="2021-02" db="EMBL/GenBank/DDBJ databases">
        <authorList>
            <person name="Nowell W R."/>
        </authorList>
    </citation>
    <scope>NUCLEOTIDE SEQUENCE</scope>
</reference>
<name>A0A8S3AMQ5_9BILA</name>
<comment type="caution">
    <text evidence="2">The sequence shown here is derived from an EMBL/GenBank/DDBJ whole genome shotgun (WGS) entry which is preliminary data.</text>
</comment>